<dbReference type="eggNOG" id="ENOG502R0SD">
    <property type="taxonomic scope" value="Eukaryota"/>
</dbReference>
<feature type="compositionally biased region" description="Acidic residues" evidence="1">
    <location>
        <begin position="532"/>
        <end position="543"/>
    </location>
</feature>
<evidence type="ECO:0000259" key="2">
    <source>
        <dbReference type="Pfam" id="PF12937"/>
    </source>
</evidence>
<organism evidence="4">
    <name type="scientific">Schizophyllum commune (strain H4-8 / FGSC 9210)</name>
    <name type="common">Split gill fungus</name>
    <dbReference type="NCBI Taxonomy" id="578458"/>
    <lineage>
        <taxon>Eukaryota</taxon>
        <taxon>Fungi</taxon>
        <taxon>Dikarya</taxon>
        <taxon>Basidiomycota</taxon>
        <taxon>Agaricomycotina</taxon>
        <taxon>Agaricomycetes</taxon>
        <taxon>Agaricomycetidae</taxon>
        <taxon>Agaricales</taxon>
        <taxon>Schizophyllaceae</taxon>
        <taxon>Schizophyllum</taxon>
    </lineage>
</organism>
<dbReference type="Pfam" id="PF12937">
    <property type="entry name" value="F-box-like"/>
    <property type="match status" value="1"/>
</dbReference>
<dbReference type="Proteomes" id="UP000007431">
    <property type="component" value="Unassembled WGS sequence"/>
</dbReference>
<dbReference type="OMA" id="WAYPRIT"/>
<dbReference type="InParanoid" id="D8Q0D3"/>
<dbReference type="GeneID" id="9586478"/>
<reference evidence="3 4" key="1">
    <citation type="journal article" date="2010" name="Nat. Biotechnol.">
        <title>Genome sequence of the model mushroom Schizophyllum commune.</title>
        <authorList>
            <person name="Ohm R.A."/>
            <person name="de Jong J.F."/>
            <person name="Lugones L.G."/>
            <person name="Aerts A."/>
            <person name="Kothe E."/>
            <person name="Stajich J.E."/>
            <person name="de Vries R.P."/>
            <person name="Record E."/>
            <person name="Levasseur A."/>
            <person name="Baker S.E."/>
            <person name="Bartholomew K.A."/>
            <person name="Coutinho P.M."/>
            <person name="Erdmann S."/>
            <person name="Fowler T.J."/>
            <person name="Gathman A.C."/>
            <person name="Lombard V."/>
            <person name="Henrissat B."/>
            <person name="Knabe N."/>
            <person name="Kuees U."/>
            <person name="Lilly W.W."/>
            <person name="Lindquist E."/>
            <person name="Lucas S."/>
            <person name="Magnuson J.K."/>
            <person name="Piumi F."/>
            <person name="Raudaskoski M."/>
            <person name="Salamov A."/>
            <person name="Schmutz J."/>
            <person name="Schwarze F.W.M.R."/>
            <person name="vanKuyk P.A."/>
            <person name="Horton J.S."/>
            <person name="Grigoriev I.V."/>
            <person name="Woesten H.A.B."/>
        </authorList>
    </citation>
    <scope>NUCLEOTIDE SEQUENCE [LARGE SCALE GENOMIC DNA]</scope>
    <source>
        <strain evidence="4">H4-8 / FGSC 9210</strain>
    </source>
</reference>
<dbReference type="PANTHER" id="PTHR38926">
    <property type="entry name" value="F-BOX DOMAIN CONTAINING PROTEIN, EXPRESSED"/>
    <property type="match status" value="1"/>
</dbReference>
<evidence type="ECO:0000256" key="1">
    <source>
        <dbReference type="SAM" id="MobiDB-lite"/>
    </source>
</evidence>
<evidence type="ECO:0000313" key="3">
    <source>
        <dbReference type="EMBL" id="EFI99013.1"/>
    </source>
</evidence>
<feature type="region of interest" description="Disordered" evidence="1">
    <location>
        <begin position="501"/>
        <end position="543"/>
    </location>
</feature>
<protein>
    <recommendedName>
        <fullName evidence="2">F-box domain-containing protein</fullName>
    </recommendedName>
</protein>
<dbReference type="PANTHER" id="PTHR38926:SF5">
    <property type="entry name" value="F-BOX AND LEUCINE-RICH REPEAT PROTEIN 6"/>
    <property type="match status" value="1"/>
</dbReference>
<dbReference type="InterPro" id="IPR032675">
    <property type="entry name" value="LRR_dom_sf"/>
</dbReference>
<name>D8Q0D3_SCHCM</name>
<dbReference type="Gene3D" id="3.80.10.10">
    <property type="entry name" value="Ribonuclease Inhibitor"/>
    <property type="match status" value="1"/>
</dbReference>
<gene>
    <name evidence="3" type="ORF">SCHCODRAFT_107039</name>
</gene>
<dbReference type="SUPFAM" id="SSF81383">
    <property type="entry name" value="F-box domain"/>
    <property type="match status" value="1"/>
</dbReference>
<feature type="non-terminal residue" evidence="3">
    <location>
        <position position="543"/>
    </location>
</feature>
<dbReference type="InterPro" id="IPR036047">
    <property type="entry name" value="F-box-like_dom_sf"/>
</dbReference>
<dbReference type="InterPro" id="IPR001810">
    <property type="entry name" value="F-box_dom"/>
</dbReference>
<proteinExistence type="predicted"/>
<dbReference type="Gene3D" id="1.20.1280.50">
    <property type="match status" value="1"/>
</dbReference>
<evidence type="ECO:0000313" key="4">
    <source>
        <dbReference type="Proteomes" id="UP000007431"/>
    </source>
</evidence>
<dbReference type="RefSeq" id="XP_003033916.1">
    <property type="nucleotide sequence ID" value="XM_003033870.1"/>
</dbReference>
<dbReference type="AlphaFoldDB" id="D8Q0D3"/>
<sequence length="543" mass="62109">MDHTTIIEEAARLANIQLNREGYVPDAHTASLIAAHASHLEEIEKGLCSQLAKLQVEIDAVRLQAAVNRSVLAPIRRLPQELLADIFLRIAADTWTQSPSGRMRLRVSEVCHTWRLIALATPALWANIHFQLQNEVDPSYWAEAIQCWFQRSQNMPIRLYMNIDRYYTPFTEAPEAWDIYGSIATRSSQLRSLSLCYLPVLSYREFEGKHWPILRELRLDLGDIRNREFLDTYTIPLHAFEHAPQLQKLRLQYLTFPERLVVPPSWKLTHLSIICGDGAEYRPALAPCLQAILSCAPHLLDCRIAIGYLDLFPIDQDDTSQRTIFPVLKRLSLSQDALDFAFYMTTPAIESIVLTAHETSFDDEQMLRFIDLLQRSSFCSRLRSLSMRSFSDSPTHLLRCLQLLPSLTTLTLCNKPEAGVRQSGPLISGESLRGLTRDEIRPETLRLLPRLSHLTLVTRRSERHPRDGILDREIWRLAQSRQKRGIFVDGQELAVVELHTDHPGRWPPEEYTPDDGDVTIYQDASLPSLDNTDVDSLFDEESG</sequence>
<dbReference type="KEGG" id="scm:SCHCO_01212377"/>
<accession>D8Q0D3</accession>
<dbReference type="EMBL" id="GL377304">
    <property type="protein sequence ID" value="EFI99013.1"/>
    <property type="molecule type" value="Genomic_DNA"/>
</dbReference>
<dbReference type="SUPFAM" id="SSF52047">
    <property type="entry name" value="RNI-like"/>
    <property type="match status" value="1"/>
</dbReference>
<dbReference type="VEuPathDB" id="FungiDB:SCHCODRAFT_01212377"/>
<dbReference type="OrthoDB" id="3051796at2759"/>
<feature type="domain" description="F-box" evidence="2">
    <location>
        <begin position="75"/>
        <end position="131"/>
    </location>
</feature>
<dbReference type="HOGENOM" id="CLU_018544_13_0_1"/>
<keyword evidence="4" id="KW-1185">Reference proteome</keyword>